<dbReference type="InterPro" id="IPR036388">
    <property type="entry name" value="WH-like_DNA-bd_sf"/>
</dbReference>
<dbReference type="InterPro" id="IPR014048">
    <property type="entry name" value="MethylDNA_cys_MeTrfase_DNA-bd"/>
</dbReference>
<dbReference type="PANTHER" id="PTHR10815">
    <property type="entry name" value="METHYLATED-DNA--PROTEIN-CYSTEINE METHYLTRANSFERASE"/>
    <property type="match status" value="1"/>
</dbReference>
<dbReference type="PANTHER" id="PTHR10815:SF13">
    <property type="entry name" value="METHYLATED-DNA--PROTEIN-CYSTEINE METHYLTRANSFERASE"/>
    <property type="match status" value="1"/>
</dbReference>
<keyword evidence="5 12" id="KW-0808">Transferase</keyword>
<dbReference type="GO" id="GO:0043565">
    <property type="term" value="F:sequence-specific DNA binding"/>
    <property type="evidence" value="ECO:0007669"/>
    <property type="project" value="InterPro"/>
</dbReference>
<dbReference type="Pfam" id="PF12833">
    <property type="entry name" value="HTH_18"/>
    <property type="match status" value="1"/>
</dbReference>
<evidence type="ECO:0000256" key="8">
    <source>
        <dbReference type="ARBA" id="ARBA00023163"/>
    </source>
</evidence>
<dbReference type="FunFam" id="1.10.10.10:FF:000214">
    <property type="entry name" value="Methylated-DNA--protein-cysteine methyltransferase"/>
    <property type="match status" value="1"/>
</dbReference>
<protein>
    <recommendedName>
        <fullName evidence="3">methylated-DNA--[protein]-cysteine S-methyltransferase</fullName>
        <ecNumber evidence="3">2.1.1.63</ecNumber>
    </recommendedName>
</protein>
<dbReference type="Pfam" id="PF01035">
    <property type="entry name" value="DNA_binding_1"/>
    <property type="match status" value="1"/>
</dbReference>
<dbReference type="NCBIfam" id="TIGR00589">
    <property type="entry name" value="ogt"/>
    <property type="match status" value="1"/>
</dbReference>
<dbReference type="SUPFAM" id="SSF53155">
    <property type="entry name" value="Methylated DNA-protein cysteine methyltransferase domain"/>
    <property type="match status" value="1"/>
</dbReference>
<dbReference type="Proteomes" id="UP000595362">
    <property type="component" value="Chromosome"/>
</dbReference>
<evidence type="ECO:0000313" key="13">
    <source>
        <dbReference type="Proteomes" id="UP000595362"/>
    </source>
</evidence>
<dbReference type="InterPro" id="IPR018060">
    <property type="entry name" value="HTH_AraC"/>
</dbReference>
<dbReference type="CDD" id="cd06445">
    <property type="entry name" value="ATase"/>
    <property type="match status" value="1"/>
</dbReference>
<evidence type="ECO:0000256" key="10">
    <source>
        <dbReference type="ARBA" id="ARBA00049348"/>
    </source>
</evidence>
<keyword evidence="7" id="KW-0805">Transcription regulation</keyword>
<evidence type="ECO:0000256" key="6">
    <source>
        <dbReference type="ARBA" id="ARBA00022763"/>
    </source>
</evidence>
<evidence type="ECO:0000256" key="9">
    <source>
        <dbReference type="ARBA" id="ARBA00023204"/>
    </source>
</evidence>
<evidence type="ECO:0000256" key="7">
    <source>
        <dbReference type="ARBA" id="ARBA00023015"/>
    </source>
</evidence>
<dbReference type="InterPro" id="IPR009057">
    <property type="entry name" value="Homeodomain-like_sf"/>
</dbReference>
<dbReference type="InterPro" id="IPR001497">
    <property type="entry name" value="MethylDNA_cys_MeTrfase_AS"/>
</dbReference>
<dbReference type="PROSITE" id="PS00374">
    <property type="entry name" value="MGMT"/>
    <property type="match status" value="1"/>
</dbReference>
<dbReference type="EC" id="2.1.1.63" evidence="3"/>
<keyword evidence="4 12" id="KW-0489">Methyltransferase</keyword>
<dbReference type="Gene3D" id="1.10.10.10">
    <property type="entry name" value="Winged helix-like DNA-binding domain superfamily/Winged helix DNA-binding domain"/>
    <property type="match status" value="1"/>
</dbReference>
<dbReference type="GO" id="GO:0032259">
    <property type="term" value="P:methylation"/>
    <property type="evidence" value="ECO:0007669"/>
    <property type="project" value="UniProtKB-KW"/>
</dbReference>
<keyword evidence="8" id="KW-0804">Transcription</keyword>
<gene>
    <name evidence="12" type="ORF">HYS17_04800</name>
</gene>
<evidence type="ECO:0000256" key="5">
    <source>
        <dbReference type="ARBA" id="ARBA00022679"/>
    </source>
</evidence>
<dbReference type="SUPFAM" id="SSF46767">
    <property type="entry name" value="Methylated DNA-protein cysteine methyltransferase, C-terminal domain"/>
    <property type="match status" value="1"/>
</dbReference>
<evidence type="ECO:0000313" key="12">
    <source>
        <dbReference type="EMBL" id="QQG37087.1"/>
    </source>
</evidence>
<evidence type="ECO:0000256" key="4">
    <source>
        <dbReference type="ARBA" id="ARBA00022603"/>
    </source>
</evidence>
<dbReference type="GO" id="GO:0003908">
    <property type="term" value="F:methylated-DNA-[protein]-cysteine S-methyltransferase activity"/>
    <property type="evidence" value="ECO:0007669"/>
    <property type="project" value="UniProtKB-EC"/>
</dbReference>
<proteinExistence type="inferred from homology"/>
<dbReference type="Gene3D" id="1.10.10.60">
    <property type="entry name" value="Homeodomain-like"/>
    <property type="match status" value="1"/>
</dbReference>
<dbReference type="GO" id="GO:0006281">
    <property type="term" value="P:DNA repair"/>
    <property type="evidence" value="ECO:0007669"/>
    <property type="project" value="UniProtKB-KW"/>
</dbReference>
<evidence type="ECO:0000256" key="1">
    <source>
        <dbReference type="ARBA" id="ARBA00001286"/>
    </source>
</evidence>
<evidence type="ECO:0000256" key="3">
    <source>
        <dbReference type="ARBA" id="ARBA00011918"/>
    </source>
</evidence>
<sequence>MSDISEKVISESIDYIVAHWQDQPDLDHLARRAGYEPTHFQKVFTRMVGVSPKKLNQYMNARHARDLLLEGYSTLEAAYSTGLSGNGRLFDLMVNVEAATPGEVQKRGRGLCICYGFHPSPMGDMLIAETGRGICWLGFVVDEDRNVPLQRLLKYWPLADFSENESDTRQTAERMLDIWRGKRSPKLDIHLYGTNFQIQVWRALLKIPCGGAVSYQDVASYLGKPKASRAVGGAVGANPISLLIPCHRVIQSTGIIENYGWGTPRKKLILALEAQNIAH</sequence>
<name>A0A7T5R3Y4_9BACT</name>
<dbReference type="Gene3D" id="3.30.160.70">
    <property type="entry name" value="Methylated DNA-protein cysteine methyltransferase domain"/>
    <property type="match status" value="1"/>
</dbReference>
<dbReference type="PROSITE" id="PS01124">
    <property type="entry name" value="HTH_ARAC_FAMILY_2"/>
    <property type="match status" value="1"/>
</dbReference>
<dbReference type="GO" id="GO:0003700">
    <property type="term" value="F:DNA-binding transcription factor activity"/>
    <property type="evidence" value="ECO:0007669"/>
    <property type="project" value="InterPro"/>
</dbReference>
<dbReference type="EMBL" id="CP066681">
    <property type="protein sequence ID" value="QQG37087.1"/>
    <property type="molecule type" value="Genomic_DNA"/>
</dbReference>
<dbReference type="InterPro" id="IPR036631">
    <property type="entry name" value="MGMT_N_sf"/>
</dbReference>
<dbReference type="InterPro" id="IPR036217">
    <property type="entry name" value="MethylDNA_cys_MeTrfase_DNAb"/>
</dbReference>
<comment type="similarity">
    <text evidence="2">Belongs to the MGMT family.</text>
</comment>
<dbReference type="SUPFAM" id="SSF46689">
    <property type="entry name" value="Homeodomain-like"/>
    <property type="match status" value="1"/>
</dbReference>
<feature type="domain" description="HTH araC/xylS-type" evidence="11">
    <location>
        <begin position="10"/>
        <end position="107"/>
    </location>
</feature>
<comment type="catalytic activity">
    <reaction evidence="10">
        <text>a 6-O-methyl-2'-deoxyguanosine in DNA + L-cysteinyl-[protein] = S-methyl-L-cysteinyl-[protein] + a 2'-deoxyguanosine in DNA</text>
        <dbReference type="Rhea" id="RHEA:24000"/>
        <dbReference type="Rhea" id="RHEA-COMP:10131"/>
        <dbReference type="Rhea" id="RHEA-COMP:10132"/>
        <dbReference type="Rhea" id="RHEA-COMP:11367"/>
        <dbReference type="Rhea" id="RHEA-COMP:11368"/>
        <dbReference type="ChEBI" id="CHEBI:29950"/>
        <dbReference type="ChEBI" id="CHEBI:82612"/>
        <dbReference type="ChEBI" id="CHEBI:85445"/>
        <dbReference type="ChEBI" id="CHEBI:85448"/>
        <dbReference type="EC" id="2.1.1.63"/>
    </reaction>
</comment>
<accession>A0A7T5R3Y4</accession>
<keyword evidence="9" id="KW-0234">DNA repair</keyword>
<comment type="catalytic activity">
    <reaction evidence="1">
        <text>a 4-O-methyl-thymidine in DNA + L-cysteinyl-[protein] = a thymidine in DNA + S-methyl-L-cysteinyl-[protein]</text>
        <dbReference type="Rhea" id="RHEA:53428"/>
        <dbReference type="Rhea" id="RHEA-COMP:10131"/>
        <dbReference type="Rhea" id="RHEA-COMP:10132"/>
        <dbReference type="Rhea" id="RHEA-COMP:13555"/>
        <dbReference type="Rhea" id="RHEA-COMP:13556"/>
        <dbReference type="ChEBI" id="CHEBI:29950"/>
        <dbReference type="ChEBI" id="CHEBI:82612"/>
        <dbReference type="ChEBI" id="CHEBI:137386"/>
        <dbReference type="ChEBI" id="CHEBI:137387"/>
        <dbReference type="EC" id="2.1.1.63"/>
    </reaction>
</comment>
<evidence type="ECO:0000256" key="2">
    <source>
        <dbReference type="ARBA" id="ARBA00008711"/>
    </source>
</evidence>
<dbReference type="AlphaFoldDB" id="A0A7T5R3Y4"/>
<evidence type="ECO:0000259" key="11">
    <source>
        <dbReference type="PROSITE" id="PS01124"/>
    </source>
</evidence>
<reference evidence="12 13" key="1">
    <citation type="submission" date="2020-07" db="EMBL/GenBank/DDBJ databases">
        <title>Huge and variable diversity of episymbiotic CPR bacteria and DPANN archaea in groundwater ecosystems.</title>
        <authorList>
            <person name="He C.Y."/>
            <person name="Keren R."/>
            <person name="Whittaker M."/>
            <person name="Farag I.F."/>
            <person name="Doudna J."/>
            <person name="Cate J.H.D."/>
            <person name="Banfield J.F."/>
        </authorList>
    </citation>
    <scope>NUCLEOTIDE SEQUENCE [LARGE SCALE GENOMIC DNA]</scope>
    <source>
        <strain evidence="12">NC_groundwater_70_Ag_B-0.1um_54_66</strain>
    </source>
</reference>
<keyword evidence="6" id="KW-0227">DNA damage</keyword>
<organism evidence="12 13">
    <name type="scientific">Micavibrio aeruginosavorus</name>
    <dbReference type="NCBI Taxonomy" id="349221"/>
    <lineage>
        <taxon>Bacteria</taxon>
        <taxon>Pseudomonadati</taxon>
        <taxon>Bdellovibrionota</taxon>
        <taxon>Bdellovibrionia</taxon>
        <taxon>Bdellovibrionales</taxon>
        <taxon>Pseudobdellovibrionaceae</taxon>
        <taxon>Micavibrio</taxon>
    </lineage>
</organism>
<dbReference type="SMART" id="SM00342">
    <property type="entry name" value="HTH_ARAC"/>
    <property type="match status" value="1"/>
</dbReference>